<sequence length="83" mass="9326">MSTQLIPGDPTSPICGMELLVSYIKNGGNLKRLDRSCINKVHPFNMTITMEYLNGYLLTDDAYDGVYNESLYFDAVGEQLVEK</sequence>
<comment type="caution">
    <text evidence="1">The sequence shown here is derived from an EMBL/GenBank/DDBJ whole genome shotgun (WGS) entry which is preliminary data.</text>
</comment>
<evidence type="ECO:0000313" key="2">
    <source>
        <dbReference type="Proteomes" id="UP001259832"/>
    </source>
</evidence>
<dbReference type="Proteomes" id="UP001259832">
    <property type="component" value="Unassembled WGS sequence"/>
</dbReference>
<proteinExistence type="predicted"/>
<protein>
    <submittedName>
        <fullName evidence="1">Uncharacterized protein</fullName>
    </submittedName>
</protein>
<name>A0AAD9LTT9_9STRA</name>
<organism evidence="1 2">
    <name type="scientific">Phytophthora citrophthora</name>
    <dbReference type="NCBI Taxonomy" id="4793"/>
    <lineage>
        <taxon>Eukaryota</taxon>
        <taxon>Sar</taxon>
        <taxon>Stramenopiles</taxon>
        <taxon>Oomycota</taxon>
        <taxon>Peronosporomycetes</taxon>
        <taxon>Peronosporales</taxon>
        <taxon>Peronosporaceae</taxon>
        <taxon>Phytophthora</taxon>
    </lineage>
</organism>
<reference evidence="1" key="1">
    <citation type="submission" date="2023-08" db="EMBL/GenBank/DDBJ databases">
        <title>Reference Genome Resource for the Citrus Pathogen Phytophthora citrophthora.</title>
        <authorList>
            <person name="Moller H."/>
            <person name="Coetzee B."/>
            <person name="Rose L.J."/>
            <person name="Van Niekerk J.M."/>
        </authorList>
    </citation>
    <scope>NUCLEOTIDE SEQUENCE</scope>
    <source>
        <strain evidence="1">STE-U-9442</strain>
    </source>
</reference>
<gene>
    <name evidence="1" type="ORF">P3T76_000715</name>
</gene>
<accession>A0AAD9LTT9</accession>
<evidence type="ECO:0000313" key="1">
    <source>
        <dbReference type="EMBL" id="KAK1948426.1"/>
    </source>
</evidence>
<dbReference type="AlphaFoldDB" id="A0AAD9LTT9"/>
<dbReference type="EMBL" id="JASMQC010000001">
    <property type="protein sequence ID" value="KAK1948426.1"/>
    <property type="molecule type" value="Genomic_DNA"/>
</dbReference>
<keyword evidence="2" id="KW-1185">Reference proteome</keyword>